<protein>
    <recommendedName>
        <fullName evidence="2">histidine kinase</fullName>
        <ecNumber evidence="2">2.7.13.3</ecNumber>
    </recommendedName>
</protein>
<dbReference type="GO" id="GO:0000155">
    <property type="term" value="F:phosphorelay sensor kinase activity"/>
    <property type="evidence" value="ECO:0007669"/>
    <property type="project" value="InterPro"/>
</dbReference>
<comment type="catalytic activity">
    <reaction evidence="1">
        <text>ATP + protein L-histidine = ADP + protein N-phospho-L-histidine.</text>
        <dbReference type="EC" id="2.7.13.3"/>
    </reaction>
</comment>
<sequence>MLNALLNGTGGSASQSPRSRRLRRWIPVVISLLVQVPITIMGVIWTGAYAEFGDAASVLPFSTVLELSSIGAGAIAAIALSIVGPLLLMWIRRYPGPLIAVISALAAADFLIGYSVLSAPYLALAFAIVIAISHGARTWTWVSMIVVWEATLLAALVVGIELDPHRVVPTTIGLLFVLGFAEANRRRREQLEHFHTAFASRREEELRAERTRIARELHDVLAHSLSQINVQAGVGLHLMHKQPEQAEEALASIKLSSKEALDEVRSLLGMLRSDDADSGDGGPADAPLVPEPDLSRLTSLVDSVRAQGIEVDLTSEISEHTAAAVQLALYRIVQESLTNVVRHASATSAVVSLTVEGDDYLVTIADDGVGIDTDGHTEGRGLVGMRERAELLGGTLTVRESAPRGTVVTARIPRRSASA</sequence>
<keyword evidence="7" id="KW-0067">ATP-binding</keyword>
<dbReference type="InterPro" id="IPR005467">
    <property type="entry name" value="His_kinase_dom"/>
</dbReference>
<keyword evidence="8" id="KW-0902">Two-component regulatory system</keyword>
<evidence type="ECO:0000256" key="9">
    <source>
        <dbReference type="SAM" id="MobiDB-lite"/>
    </source>
</evidence>
<evidence type="ECO:0000256" key="1">
    <source>
        <dbReference type="ARBA" id="ARBA00000085"/>
    </source>
</evidence>
<evidence type="ECO:0000256" key="2">
    <source>
        <dbReference type="ARBA" id="ARBA00012438"/>
    </source>
</evidence>
<evidence type="ECO:0000256" key="3">
    <source>
        <dbReference type="ARBA" id="ARBA00022553"/>
    </source>
</evidence>
<evidence type="ECO:0000256" key="8">
    <source>
        <dbReference type="ARBA" id="ARBA00023012"/>
    </source>
</evidence>
<comment type="caution">
    <text evidence="12">The sequence shown here is derived from an EMBL/GenBank/DDBJ whole genome shotgun (WGS) entry which is preliminary data.</text>
</comment>
<organism evidence="12 13">
    <name type="scientific">Salinibacterium amurskyense</name>
    <dbReference type="NCBI Taxonomy" id="205941"/>
    <lineage>
        <taxon>Bacteria</taxon>
        <taxon>Bacillati</taxon>
        <taxon>Actinomycetota</taxon>
        <taxon>Actinomycetes</taxon>
        <taxon>Micrococcales</taxon>
        <taxon>Microbacteriaceae</taxon>
        <taxon>Salinibacterium</taxon>
    </lineage>
</organism>
<dbReference type="PANTHER" id="PTHR24421:SF10">
    <property type="entry name" value="NITRATE_NITRITE SENSOR PROTEIN NARQ"/>
    <property type="match status" value="1"/>
</dbReference>
<dbReference type="Pfam" id="PF07730">
    <property type="entry name" value="HisKA_3"/>
    <property type="match status" value="1"/>
</dbReference>
<dbReference type="Gene3D" id="3.30.565.10">
    <property type="entry name" value="Histidine kinase-like ATPase, C-terminal domain"/>
    <property type="match status" value="1"/>
</dbReference>
<feature type="region of interest" description="Disordered" evidence="9">
    <location>
        <begin position="272"/>
        <end position="292"/>
    </location>
</feature>
<feature type="transmembrane region" description="Helical" evidence="10">
    <location>
        <begin position="166"/>
        <end position="183"/>
    </location>
</feature>
<keyword evidence="5" id="KW-0547">Nucleotide-binding</keyword>
<dbReference type="AlphaFoldDB" id="A0A2M9D8Z8"/>
<evidence type="ECO:0000313" key="12">
    <source>
        <dbReference type="EMBL" id="PJJ82204.1"/>
    </source>
</evidence>
<evidence type="ECO:0000256" key="10">
    <source>
        <dbReference type="SAM" id="Phobius"/>
    </source>
</evidence>
<evidence type="ECO:0000313" key="13">
    <source>
        <dbReference type="Proteomes" id="UP000231742"/>
    </source>
</evidence>
<evidence type="ECO:0000256" key="7">
    <source>
        <dbReference type="ARBA" id="ARBA00022840"/>
    </source>
</evidence>
<dbReference type="Proteomes" id="UP000231742">
    <property type="component" value="Unassembled WGS sequence"/>
</dbReference>
<dbReference type="InterPro" id="IPR011712">
    <property type="entry name" value="Sig_transdc_His_kin_sub3_dim/P"/>
</dbReference>
<keyword evidence="10" id="KW-0472">Membrane</keyword>
<evidence type="ECO:0000256" key="4">
    <source>
        <dbReference type="ARBA" id="ARBA00022679"/>
    </source>
</evidence>
<keyword evidence="4" id="KW-0808">Transferase</keyword>
<feature type="domain" description="Histidine kinase" evidence="11">
    <location>
        <begin position="212"/>
        <end position="416"/>
    </location>
</feature>
<dbReference type="EMBL" id="PGFH01000001">
    <property type="protein sequence ID" value="PJJ82204.1"/>
    <property type="molecule type" value="Genomic_DNA"/>
</dbReference>
<name>A0A2M9D8Z8_9MICO</name>
<dbReference type="PANTHER" id="PTHR24421">
    <property type="entry name" value="NITRATE/NITRITE SENSOR PROTEIN NARX-RELATED"/>
    <property type="match status" value="1"/>
</dbReference>
<keyword evidence="10" id="KW-0812">Transmembrane</keyword>
<reference evidence="12 13" key="1">
    <citation type="submission" date="2017-11" db="EMBL/GenBank/DDBJ databases">
        <title>Genomic Encyclopedia of Archaeal and Bacterial Type Strains, Phase II (KMG-II): From Individual Species to Whole Genera.</title>
        <authorList>
            <person name="Goeker M."/>
        </authorList>
    </citation>
    <scope>NUCLEOTIDE SEQUENCE [LARGE SCALE GENOMIC DNA]</scope>
    <source>
        <strain evidence="12 13">DSM 16400</strain>
    </source>
</reference>
<accession>A0A2M9D8Z8</accession>
<keyword evidence="13" id="KW-1185">Reference proteome</keyword>
<dbReference type="SUPFAM" id="SSF55874">
    <property type="entry name" value="ATPase domain of HSP90 chaperone/DNA topoisomerase II/histidine kinase"/>
    <property type="match status" value="1"/>
</dbReference>
<evidence type="ECO:0000256" key="6">
    <source>
        <dbReference type="ARBA" id="ARBA00022777"/>
    </source>
</evidence>
<proteinExistence type="predicted"/>
<keyword evidence="6 12" id="KW-0418">Kinase</keyword>
<keyword evidence="3" id="KW-0597">Phosphoprotein</keyword>
<dbReference type="EC" id="2.7.13.3" evidence="2"/>
<evidence type="ECO:0000256" key="5">
    <source>
        <dbReference type="ARBA" id="ARBA00022741"/>
    </source>
</evidence>
<dbReference type="InterPro" id="IPR003594">
    <property type="entry name" value="HATPase_dom"/>
</dbReference>
<dbReference type="CDD" id="cd16917">
    <property type="entry name" value="HATPase_UhpB-NarQ-NarX-like"/>
    <property type="match status" value="1"/>
</dbReference>
<dbReference type="GO" id="GO:0016020">
    <property type="term" value="C:membrane"/>
    <property type="evidence" value="ECO:0007669"/>
    <property type="project" value="InterPro"/>
</dbReference>
<keyword evidence="10" id="KW-1133">Transmembrane helix</keyword>
<feature type="transmembrane region" description="Helical" evidence="10">
    <location>
        <begin position="25"/>
        <end position="50"/>
    </location>
</feature>
<dbReference type="PROSITE" id="PS50109">
    <property type="entry name" value="HIS_KIN"/>
    <property type="match status" value="1"/>
</dbReference>
<gene>
    <name evidence="12" type="ORF">CLV85_1396</name>
</gene>
<dbReference type="GO" id="GO:0046983">
    <property type="term" value="F:protein dimerization activity"/>
    <property type="evidence" value="ECO:0007669"/>
    <property type="project" value="InterPro"/>
</dbReference>
<feature type="transmembrane region" description="Helical" evidence="10">
    <location>
        <begin position="141"/>
        <end position="160"/>
    </location>
</feature>
<dbReference type="SMART" id="SM00387">
    <property type="entry name" value="HATPase_c"/>
    <property type="match status" value="1"/>
</dbReference>
<dbReference type="Pfam" id="PF02518">
    <property type="entry name" value="HATPase_c"/>
    <property type="match status" value="1"/>
</dbReference>
<feature type="transmembrane region" description="Helical" evidence="10">
    <location>
        <begin position="120"/>
        <end position="136"/>
    </location>
</feature>
<dbReference type="GO" id="GO:0005524">
    <property type="term" value="F:ATP binding"/>
    <property type="evidence" value="ECO:0007669"/>
    <property type="project" value="UniProtKB-KW"/>
</dbReference>
<dbReference type="InterPro" id="IPR036890">
    <property type="entry name" value="HATPase_C_sf"/>
</dbReference>
<dbReference type="Gene3D" id="1.20.5.1930">
    <property type="match status" value="1"/>
</dbReference>
<feature type="transmembrane region" description="Helical" evidence="10">
    <location>
        <begin position="70"/>
        <end position="91"/>
    </location>
</feature>
<evidence type="ECO:0000259" key="11">
    <source>
        <dbReference type="PROSITE" id="PS50109"/>
    </source>
</evidence>
<dbReference type="InterPro" id="IPR050482">
    <property type="entry name" value="Sensor_HK_TwoCompSys"/>
</dbReference>